<dbReference type="InterPro" id="IPR001525">
    <property type="entry name" value="C5_MeTfrase"/>
</dbReference>
<evidence type="ECO:0000256" key="7">
    <source>
        <dbReference type="PROSITE-ProRule" id="PRU01016"/>
    </source>
</evidence>
<dbReference type="PANTHER" id="PTHR46098:SF1">
    <property type="entry name" value="TRNA (CYTOSINE(38)-C(5))-METHYLTRANSFERASE"/>
    <property type="match status" value="1"/>
</dbReference>
<evidence type="ECO:0000256" key="3">
    <source>
        <dbReference type="ARBA" id="ARBA00022691"/>
    </source>
</evidence>
<dbReference type="GO" id="GO:0005634">
    <property type="term" value="C:nucleus"/>
    <property type="evidence" value="ECO:0007669"/>
    <property type="project" value="TreeGrafter"/>
</dbReference>
<dbReference type="Gene3D" id="3.90.120.10">
    <property type="entry name" value="DNA Methylase, subunit A, domain 2"/>
    <property type="match status" value="1"/>
</dbReference>
<feature type="active site" evidence="7">
    <location>
        <position position="84"/>
    </location>
</feature>
<organism evidence="8 9">
    <name type="scientific">Rhizophlyctis rosea</name>
    <dbReference type="NCBI Taxonomy" id="64517"/>
    <lineage>
        <taxon>Eukaryota</taxon>
        <taxon>Fungi</taxon>
        <taxon>Fungi incertae sedis</taxon>
        <taxon>Chytridiomycota</taxon>
        <taxon>Chytridiomycota incertae sedis</taxon>
        <taxon>Chytridiomycetes</taxon>
        <taxon>Rhizophlyctidales</taxon>
        <taxon>Rhizophlyctidaceae</taxon>
        <taxon>Rhizophlyctis</taxon>
    </lineage>
</organism>
<dbReference type="InterPro" id="IPR031303">
    <property type="entry name" value="C5_meth_CS"/>
</dbReference>
<evidence type="ECO:0000256" key="1">
    <source>
        <dbReference type="ARBA" id="ARBA00022603"/>
    </source>
</evidence>
<proteinExistence type="inferred from homology"/>
<dbReference type="Proteomes" id="UP001212841">
    <property type="component" value="Unassembled WGS sequence"/>
</dbReference>
<dbReference type="EC" id="2.1.1.204" evidence="4"/>
<evidence type="ECO:0000313" key="8">
    <source>
        <dbReference type="EMBL" id="KAJ3055145.1"/>
    </source>
</evidence>
<keyword evidence="2 7" id="KW-0808">Transferase</keyword>
<protein>
    <recommendedName>
        <fullName evidence="5">tRNA (cytosine(38)-C(5))-methyltransferase</fullName>
        <ecNumber evidence="4">2.1.1.204</ecNumber>
    </recommendedName>
    <alternativeName>
        <fullName evidence="6">DNA (cytosine-5)-methyltransferase-like protein 2</fullName>
    </alternativeName>
</protein>
<sequence>MAAEEHAAAIRAIEFFSGIGGLHYALEFAHPNAEVITAYDINSHANACYAHNFKIKPCQTGIQSLTVKSIEKLDANCWLLSPPCQPYTQGGKSLDDKDPRAEGLLHLIKLLGELKQPPAYVFLENVPNFEVSQSRALLVNQLDRLGYEINEFLVTPLQVGISNDRRRYYLTAHLTSSSDPKTAKSRSPYIDQAVIHTTPWPEALFPKRERPPSELPSLASYLEDLADDAPYRKQYDFNDPTSLLDLGLRFFTPTEVARLHGFPIDAIGKGEYLGDVGHTKHGFEFPEGLTLGQRWKLLGNSLNVRVVGVLMRDILFGLKRI</sequence>
<dbReference type="InterPro" id="IPR050750">
    <property type="entry name" value="C5-MTase"/>
</dbReference>
<dbReference type="PROSITE" id="PS00095">
    <property type="entry name" value="C5_MTASE_2"/>
    <property type="match status" value="1"/>
</dbReference>
<dbReference type="PROSITE" id="PS51679">
    <property type="entry name" value="SAM_MT_C5"/>
    <property type="match status" value="1"/>
</dbReference>
<dbReference type="GO" id="GO:0032259">
    <property type="term" value="P:methylation"/>
    <property type="evidence" value="ECO:0007669"/>
    <property type="project" value="UniProtKB-KW"/>
</dbReference>
<accession>A0AAD5SGY7</accession>
<gene>
    <name evidence="8" type="primary">DNMT2</name>
    <name evidence="8" type="ORF">HK097_011382</name>
</gene>
<keyword evidence="1 7" id="KW-0489">Methyltransferase</keyword>
<dbReference type="Gene3D" id="3.40.50.150">
    <property type="entry name" value="Vaccinia Virus protein VP39"/>
    <property type="match status" value="1"/>
</dbReference>
<comment type="similarity">
    <text evidence="7">Belongs to the class I-like SAM-binding methyltransferase superfamily. C5-methyltransferase family.</text>
</comment>
<evidence type="ECO:0000256" key="6">
    <source>
        <dbReference type="ARBA" id="ARBA00042810"/>
    </source>
</evidence>
<dbReference type="PRINTS" id="PR00105">
    <property type="entry name" value="C5METTRFRASE"/>
</dbReference>
<evidence type="ECO:0000256" key="5">
    <source>
        <dbReference type="ARBA" id="ARBA00039681"/>
    </source>
</evidence>
<dbReference type="InterPro" id="IPR029063">
    <property type="entry name" value="SAM-dependent_MTases_sf"/>
</dbReference>
<dbReference type="EMBL" id="JADGJD010000093">
    <property type="protein sequence ID" value="KAJ3055145.1"/>
    <property type="molecule type" value="Genomic_DNA"/>
</dbReference>
<dbReference type="GO" id="GO:0008168">
    <property type="term" value="F:methyltransferase activity"/>
    <property type="evidence" value="ECO:0007669"/>
    <property type="project" value="UniProtKB-KW"/>
</dbReference>
<comment type="caution">
    <text evidence="8">The sequence shown here is derived from an EMBL/GenBank/DDBJ whole genome shotgun (WGS) entry which is preliminary data.</text>
</comment>
<name>A0AAD5SGY7_9FUNG</name>
<dbReference type="Pfam" id="PF00145">
    <property type="entry name" value="DNA_methylase"/>
    <property type="match status" value="1"/>
</dbReference>
<evidence type="ECO:0000313" key="9">
    <source>
        <dbReference type="Proteomes" id="UP001212841"/>
    </source>
</evidence>
<reference evidence="8" key="1">
    <citation type="submission" date="2020-05" db="EMBL/GenBank/DDBJ databases">
        <title>Phylogenomic resolution of chytrid fungi.</title>
        <authorList>
            <person name="Stajich J.E."/>
            <person name="Amses K."/>
            <person name="Simmons R."/>
            <person name="Seto K."/>
            <person name="Myers J."/>
            <person name="Bonds A."/>
            <person name="Quandt C.A."/>
            <person name="Barry K."/>
            <person name="Liu P."/>
            <person name="Grigoriev I."/>
            <person name="Longcore J.E."/>
            <person name="James T.Y."/>
        </authorList>
    </citation>
    <scope>NUCLEOTIDE SEQUENCE</scope>
    <source>
        <strain evidence="8">JEL0318</strain>
    </source>
</reference>
<dbReference type="SUPFAM" id="SSF53335">
    <property type="entry name" value="S-adenosyl-L-methionine-dependent methyltransferases"/>
    <property type="match status" value="1"/>
</dbReference>
<dbReference type="AlphaFoldDB" id="A0AAD5SGY7"/>
<evidence type="ECO:0000256" key="4">
    <source>
        <dbReference type="ARBA" id="ARBA00039081"/>
    </source>
</evidence>
<evidence type="ECO:0000256" key="2">
    <source>
        <dbReference type="ARBA" id="ARBA00022679"/>
    </source>
</evidence>
<keyword evidence="3 7" id="KW-0949">S-adenosyl-L-methionine</keyword>
<keyword evidence="9" id="KW-1185">Reference proteome</keyword>
<dbReference type="PANTHER" id="PTHR46098">
    <property type="entry name" value="TRNA (CYTOSINE(38)-C(5))-METHYLTRANSFERASE"/>
    <property type="match status" value="1"/>
</dbReference>